<evidence type="ECO:0000313" key="2">
    <source>
        <dbReference type="Proteomes" id="UP000321249"/>
    </source>
</evidence>
<organism evidence="1 2">
    <name type="scientific">Allosphingosinicella ginsenosidimutans</name>
    <dbReference type="NCBI Taxonomy" id="1176539"/>
    <lineage>
        <taxon>Bacteria</taxon>
        <taxon>Pseudomonadati</taxon>
        <taxon>Pseudomonadota</taxon>
        <taxon>Alphaproteobacteria</taxon>
        <taxon>Sphingomonadales</taxon>
        <taxon>Sphingomonadaceae</taxon>
        <taxon>Allosphingosinicella</taxon>
    </lineage>
</organism>
<dbReference type="Proteomes" id="UP000321249">
    <property type="component" value="Unassembled WGS sequence"/>
</dbReference>
<keyword evidence="2" id="KW-1185">Reference proteome</keyword>
<dbReference type="PANTHER" id="PTHR36837:SF2">
    <property type="entry name" value="POLY(3-HYDROXYALKANOATE) POLYMERASE SUBUNIT PHAC"/>
    <property type="match status" value="1"/>
</dbReference>
<name>A0A5C6TVN6_9SPHN</name>
<dbReference type="SUPFAM" id="SSF53474">
    <property type="entry name" value="alpha/beta-Hydrolases"/>
    <property type="match status" value="1"/>
</dbReference>
<accession>A0A5C6TVN6</accession>
<comment type="caution">
    <text evidence="1">The sequence shown here is derived from an EMBL/GenBank/DDBJ whole genome shotgun (WGS) entry which is preliminary data.</text>
</comment>
<proteinExistence type="predicted"/>
<keyword evidence="1" id="KW-0378">Hydrolase</keyword>
<dbReference type="GO" id="GO:0016787">
    <property type="term" value="F:hydrolase activity"/>
    <property type="evidence" value="ECO:0007669"/>
    <property type="project" value="UniProtKB-KW"/>
</dbReference>
<dbReference type="Gene3D" id="3.40.50.1820">
    <property type="entry name" value="alpha/beta hydrolase"/>
    <property type="match status" value="1"/>
</dbReference>
<reference evidence="1 2" key="1">
    <citation type="journal article" date="2015" name="J. Microbiol.">
        <title>Sphingosinicella ginsenosidimutans sp. nov., with ginsenoside converting activity.</title>
        <authorList>
            <person name="Kim J.K."/>
            <person name="Kang M.S."/>
            <person name="Park S.C."/>
            <person name="Kim K.M."/>
            <person name="Choi K."/>
            <person name="Yoon M.H."/>
            <person name="Im W.T."/>
        </authorList>
    </citation>
    <scope>NUCLEOTIDE SEQUENCE [LARGE SCALE GENOMIC DNA]</scope>
    <source>
        <strain evidence="1 2">BS-11</strain>
    </source>
</reference>
<evidence type="ECO:0000313" key="1">
    <source>
        <dbReference type="EMBL" id="TXC63925.1"/>
    </source>
</evidence>
<dbReference type="AlphaFoldDB" id="A0A5C6TVN6"/>
<dbReference type="OrthoDB" id="9767934at2"/>
<sequence length="365" mass="38794">MNNSPPDGRSAFAPNFAALQHRPRPLPLFLSLLQRETAANPAAMQRALAGLRKYQEAARPPPPAPMPAIAEARGAMLRGYGGDGPTVLFVPSLINPPSVLDLPGRSLLRWLAGQGRRVQLLDWGWPDAARSGLSVAGHVEEILLPLIRGLDAPPDLVGYCLGGTMAIAAAALAPVRSLATIAAPWHFAGFPEEARTALAQLWAQSRLTAETLGVLPMEALQSAFWGLDPARTIAKFADFATLEGEAASSFVTLEDWANDGPPLAVAAAREMFEDLFADDRTGRGAWRVAGMRIDPAAIAAPMLTIVSAGDRIVPQASAPRVGERIEVAQGHVGMVVGSRGKAVLWAPLAAWLDRHDAEPPTRRRG</sequence>
<dbReference type="EMBL" id="VOQQ01000001">
    <property type="protein sequence ID" value="TXC63925.1"/>
    <property type="molecule type" value="Genomic_DNA"/>
</dbReference>
<dbReference type="PANTHER" id="PTHR36837">
    <property type="entry name" value="POLY(3-HYDROXYALKANOATE) POLYMERASE SUBUNIT PHAC"/>
    <property type="match status" value="1"/>
</dbReference>
<protein>
    <submittedName>
        <fullName evidence="1">Alpha/beta hydrolase</fullName>
    </submittedName>
</protein>
<dbReference type="InterPro" id="IPR051321">
    <property type="entry name" value="PHA/PHB_synthase"/>
</dbReference>
<dbReference type="InterPro" id="IPR029058">
    <property type="entry name" value="AB_hydrolase_fold"/>
</dbReference>
<gene>
    <name evidence="1" type="ORF">FRZ32_09805</name>
</gene>